<dbReference type="GO" id="GO:0060395">
    <property type="term" value="P:SMAD protein signal transduction"/>
    <property type="evidence" value="ECO:0007669"/>
    <property type="project" value="TreeGrafter"/>
</dbReference>
<dbReference type="GO" id="GO:0005737">
    <property type="term" value="C:cytoplasm"/>
    <property type="evidence" value="ECO:0007669"/>
    <property type="project" value="UniProtKB-SubCell"/>
</dbReference>
<name>A0A8F8FL52_HALDU</name>
<evidence type="ECO:0000256" key="2">
    <source>
        <dbReference type="ARBA" id="ARBA00022723"/>
    </source>
</evidence>
<keyword evidence="7" id="KW-0963">Cytoplasm</keyword>
<feature type="domain" description="MH2" evidence="10">
    <location>
        <begin position="256"/>
        <end position="449"/>
    </location>
</feature>
<dbReference type="Gene3D" id="2.60.200.10">
    <property type="match status" value="1"/>
</dbReference>
<evidence type="ECO:0000256" key="7">
    <source>
        <dbReference type="RuleBase" id="RU361195"/>
    </source>
</evidence>
<evidence type="ECO:0000259" key="9">
    <source>
        <dbReference type="PROSITE" id="PS51075"/>
    </source>
</evidence>
<keyword evidence="3" id="KW-0862">Zinc</keyword>
<reference evidence="11" key="1">
    <citation type="journal article" date="2021" name="Genes (Basel)">
        <title>Expression of Wnt and TGF-Beta Pathway Components during Whole-Body Regeneration from Cell Aggregates in Demosponge Halisarca dujardinii.</title>
        <authorList>
            <person name="Borisenko I."/>
            <person name="Bolshakov F.V."/>
            <person name="Ereskovsky A."/>
            <person name="Lavrov A.I."/>
        </authorList>
    </citation>
    <scope>NUCLEOTIDE SEQUENCE</scope>
</reference>
<dbReference type="InterPro" id="IPR013019">
    <property type="entry name" value="MAD_homology_MH1"/>
</dbReference>
<dbReference type="Pfam" id="PF03165">
    <property type="entry name" value="MH1"/>
    <property type="match status" value="1"/>
</dbReference>
<evidence type="ECO:0000313" key="11">
    <source>
        <dbReference type="EMBL" id="QXY82403.1"/>
    </source>
</evidence>
<feature type="domain" description="MH1" evidence="9">
    <location>
        <begin position="13"/>
        <end position="138"/>
    </location>
</feature>
<dbReference type="EMBL" id="MZ042527">
    <property type="protein sequence ID" value="QXY82403.1"/>
    <property type="molecule type" value="mRNA"/>
</dbReference>
<dbReference type="SUPFAM" id="SSF56366">
    <property type="entry name" value="SMAD MH1 domain"/>
    <property type="match status" value="1"/>
</dbReference>
<dbReference type="PANTHER" id="PTHR13703">
    <property type="entry name" value="SMAD"/>
    <property type="match status" value="1"/>
</dbReference>
<feature type="compositionally biased region" description="Low complexity" evidence="8">
    <location>
        <begin position="218"/>
        <end position="230"/>
    </location>
</feature>
<dbReference type="GO" id="GO:0070411">
    <property type="term" value="F:I-SMAD binding"/>
    <property type="evidence" value="ECO:0007669"/>
    <property type="project" value="TreeGrafter"/>
</dbReference>
<dbReference type="GO" id="GO:0046872">
    <property type="term" value="F:metal ion binding"/>
    <property type="evidence" value="ECO:0007669"/>
    <property type="project" value="UniProtKB-KW"/>
</dbReference>
<dbReference type="SUPFAM" id="SSF49879">
    <property type="entry name" value="SMAD/FHA domain"/>
    <property type="match status" value="1"/>
</dbReference>
<feature type="region of interest" description="Disordered" evidence="8">
    <location>
        <begin position="215"/>
        <end position="240"/>
    </location>
</feature>
<dbReference type="PROSITE" id="PS51076">
    <property type="entry name" value="MH2"/>
    <property type="match status" value="1"/>
</dbReference>
<proteinExistence type="evidence at transcript level"/>
<comment type="similarity">
    <text evidence="1 7">Belongs to the dwarfin/SMAD family.</text>
</comment>
<dbReference type="GO" id="GO:0000981">
    <property type="term" value="F:DNA-binding transcription factor activity, RNA polymerase II-specific"/>
    <property type="evidence" value="ECO:0007669"/>
    <property type="project" value="TreeGrafter"/>
</dbReference>
<dbReference type="SMART" id="SM00524">
    <property type="entry name" value="DWB"/>
    <property type="match status" value="1"/>
</dbReference>
<keyword evidence="6 7" id="KW-0539">Nucleus</keyword>
<protein>
    <recommendedName>
        <fullName evidence="7">Mothers against decapentaplegic homolog</fullName>
        <shortName evidence="7">MAD homolog</shortName>
        <shortName evidence="7">Mothers against DPP homolog</shortName>
    </recommendedName>
    <alternativeName>
        <fullName evidence="7">SMAD family member</fullName>
    </alternativeName>
</protein>
<sequence>MISTGLFSNVMSPSIKKLLNFRKPQEDDIDDWSDKAIKSLAKKLKKSGSLADLEAAITNPDRPSKCVTIPRSLDGRLQVSSKKGLPHVMYCKLWRWPDLQTHHELKGIDSCDFTFSKKGDDVCINPYHYIRVDNPVLPPVLVPRVPVPSELGGDYPSTLSPIQSDDYSSMSSQPPPYHPTLFGAGMQPFQFPETPPPIYDDKSDISASPRSNIGLPGSSASSVCSPVNSPMSSLPPPQAEVSEDVVPVTYIEPDHWCEISYYEMSDHVGEKFPARRQVINIDGGTDPSSDNRYCLGLLSNVNRDHQIEQTRRHIGKGIRLSYAAGEVYVENLSEGSIFVQSQNCNIRHRWHPATVCKVPQGCYLNLFNNQEFAEILSQMAHRGYEDVYQLVTMCTIRISFVKGWGAEYRRQNITNTPCWIQVILNGPLQWLDKVLVQMKPPPNGITSFS</sequence>
<dbReference type="PROSITE" id="PS51075">
    <property type="entry name" value="MH1"/>
    <property type="match status" value="1"/>
</dbReference>
<dbReference type="InterPro" id="IPR008984">
    <property type="entry name" value="SMAD_FHA_dom_sf"/>
</dbReference>
<evidence type="ECO:0000256" key="6">
    <source>
        <dbReference type="ARBA" id="ARBA00023242"/>
    </source>
</evidence>
<dbReference type="GO" id="GO:0071144">
    <property type="term" value="C:heteromeric SMAD protein complex"/>
    <property type="evidence" value="ECO:0007669"/>
    <property type="project" value="TreeGrafter"/>
</dbReference>
<dbReference type="InterPro" id="IPR003619">
    <property type="entry name" value="MAD_homology1_Dwarfin-type"/>
</dbReference>
<accession>A0A8F8FL52</accession>
<dbReference type="InterPro" id="IPR013790">
    <property type="entry name" value="Dwarfin"/>
</dbReference>
<dbReference type="InterPro" id="IPR017855">
    <property type="entry name" value="SMAD-like_dom_sf"/>
</dbReference>
<evidence type="ECO:0000256" key="5">
    <source>
        <dbReference type="ARBA" id="ARBA00023163"/>
    </source>
</evidence>
<dbReference type="Gene3D" id="3.90.520.10">
    <property type="entry name" value="SMAD MH1 domain"/>
    <property type="match status" value="1"/>
</dbReference>
<evidence type="ECO:0000256" key="1">
    <source>
        <dbReference type="ARBA" id="ARBA00005545"/>
    </source>
</evidence>
<evidence type="ECO:0000256" key="4">
    <source>
        <dbReference type="ARBA" id="ARBA00023015"/>
    </source>
</evidence>
<dbReference type="GO" id="GO:0030154">
    <property type="term" value="P:cell differentiation"/>
    <property type="evidence" value="ECO:0007669"/>
    <property type="project" value="TreeGrafter"/>
</dbReference>
<dbReference type="Pfam" id="PF03166">
    <property type="entry name" value="MH2"/>
    <property type="match status" value="1"/>
</dbReference>
<keyword evidence="2" id="KW-0479">Metal-binding</keyword>
<dbReference type="GO" id="GO:0009653">
    <property type="term" value="P:anatomical structure morphogenesis"/>
    <property type="evidence" value="ECO:0007669"/>
    <property type="project" value="TreeGrafter"/>
</dbReference>
<dbReference type="SMART" id="SM00523">
    <property type="entry name" value="DWA"/>
    <property type="match status" value="1"/>
</dbReference>
<dbReference type="AlphaFoldDB" id="A0A8F8FL52"/>
<comment type="subcellular location">
    <subcellularLocation>
        <location evidence="7">Cytoplasm</location>
    </subcellularLocation>
    <subcellularLocation>
        <location evidence="7">Nucleus</location>
    </subcellularLocation>
</comment>
<dbReference type="GO" id="GO:0000978">
    <property type="term" value="F:RNA polymerase II cis-regulatory region sequence-specific DNA binding"/>
    <property type="evidence" value="ECO:0007669"/>
    <property type="project" value="TreeGrafter"/>
</dbReference>
<dbReference type="InterPro" id="IPR001132">
    <property type="entry name" value="SMAD_dom_Dwarfin-type"/>
</dbReference>
<keyword evidence="4 7" id="KW-0805">Transcription regulation</keyword>
<evidence type="ECO:0000256" key="8">
    <source>
        <dbReference type="SAM" id="MobiDB-lite"/>
    </source>
</evidence>
<keyword evidence="5 7" id="KW-0804">Transcription</keyword>
<evidence type="ECO:0000256" key="3">
    <source>
        <dbReference type="ARBA" id="ARBA00022833"/>
    </source>
</evidence>
<evidence type="ECO:0000259" key="10">
    <source>
        <dbReference type="PROSITE" id="PS51076"/>
    </source>
</evidence>
<dbReference type="InterPro" id="IPR036578">
    <property type="entry name" value="SMAD_MH1_sf"/>
</dbReference>
<organism evidence="11">
    <name type="scientific">Halisarca dujardinii</name>
    <name type="common">Dujardin's slime sponge</name>
    <dbReference type="NCBI Taxonomy" id="2583056"/>
    <lineage>
        <taxon>Eukaryota</taxon>
        <taxon>Metazoa</taxon>
        <taxon>Porifera</taxon>
        <taxon>Demospongiae</taxon>
        <taxon>Verongimorpha</taxon>
        <taxon>Chondrillida</taxon>
        <taxon>Halisarcidae</taxon>
        <taxon>Halisarca</taxon>
    </lineage>
</organism>